<organism evidence="2 3">
    <name type="scientific">Coccomyxa viridis</name>
    <dbReference type="NCBI Taxonomy" id="1274662"/>
    <lineage>
        <taxon>Eukaryota</taxon>
        <taxon>Viridiplantae</taxon>
        <taxon>Chlorophyta</taxon>
        <taxon>core chlorophytes</taxon>
        <taxon>Trebouxiophyceae</taxon>
        <taxon>Trebouxiophyceae incertae sedis</taxon>
        <taxon>Coccomyxaceae</taxon>
        <taxon>Coccomyxa</taxon>
    </lineage>
</organism>
<dbReference type="SUPFAM" id="SSF52266">
    <property type="entry name" value="SGNH hydrolase"/>
    <property type="match status" value="1"/>
</dbReference>
<accession>A0AAV1IJB1</accession>
<dbReference type="AlphaFoldDB" id="A0AAV1IJB1"/>
<comment type="caution">
    <text evidence="2">The sequence shown here is derived from an EMBL/GenBank/DDBJ whole genome shotgun (WGS) entry which is preliminary data.</text>
</comment>
<sequence>MRQQGLLAIICLAGVLHVTTACPTGLAGEEVTSARCHYGTLPGGWLQTERRALLPEPADNSTHAVFPVWQPFCGKCQLKPLLTPYLAAADAETRGNSKDAHPLGLLLFGDSVDFRFVKYFCQSALGQEPSAFTVFDSGSEWLKLQGICKTPRMTIAKQHISAASLSGPYWADIDFSPLLAIPHGFEMFEKAHGRAPDVVSIASNFWDISREFAMGGMRIDGTILQQEFLPDDFMRHWMNNFTTILTYIKERVPEDTLLVYHTLHVPHQSADLGMWENDPFLSQHVKQLNAAGRHVAQSLHYHVIDIEAMAAQVSKGTLLVDNTHPGPDFMMQVLNVLLNMEQGHREALQAARKPASKLAGYLRWQQEKLSGHAIFKGHRRLR</sequence>
<protein>
    <submittedName>
        <fullName evidence="2">Uncharacterized protein</fullName>
    </submittedName>
</protein>
<evidence type="ECO:0000313" key="2">
    <source>
        <dbReference type="EMBL" id="CAK0787411.1"/>
    </source>
</evidence>
<evidence type="ECO:0000313" key="3">
    <source>
        <dbReference type="Proteomes" id="UP001314263"/>
    </source>
</evidence>
<keyword evidence="3" id="KW-1185">Reference proteome</keyword>
<dbReference type="Gene3D" id="3.40.50.1110">
    <property type="entry name" value="SGNH hydrolase"/>
    <property type="match status" value="1"/>
</dbReference>
<feature type="signal peptide" evidence="1">
    <location>
        <begin position="1"/>
        <end position="21"/>
    </location>
</feature>
<gene>
    <name evidence="2" type="ORF">CVIRNUC_010631</name>
</gene>
<dbReference type="EMBL" id="CAUYUE010000017">
    <property type="protein sequence ID" value="CAK0787411.1"/>
    <property type="molecule type" value="Genomic_DNA"/>
</dbReference>
<dbReference type="PROSITE" id="PS51257">
    <property type="entry name" value="PROKAR_LIPOPROTEIN"/>
    <property type="match status" value="1"/>
</dbReference>
<keyword evidence="1" id="KW-0732">Signal</keyword>
<name>A0AAV1IJB1_9CHLO</name>
<reference evidence="2 3" key="1">
    <citation type="submission" date="2023-10" db="EMBL/GenBank/DDBJ databases">
        <authorList>
            <person name="Maclean D."/>
            <person name="Macfadyen A."/>
        </authorList>
    </citation>
    <scope>NUCLEOTIDE SEQUENCE [LARGE SCALE GENOMIC DNA]</scope>
</reference>
<proteinExistence type="predicted"/>
<dbReference type="Proteomes" id="UP001314263">
    <property type="component" value="Unassembled WGS sequence"/>
</dbReference>
<dbReference type="InterPro" id="IPR036514">
    <property type="entry name" value="SGNH_hydro_sf"/>
</dbReference>
<feature type="chain" id="PRO_5043314828" evidence="1">
    <location>
        <begin position="22"/>
        <end position="382"/>
    </location>
</feature>
<evidence type="ECO:0000256" key="1">
    <source>
        <dbReference type="SAM" id="SignalP"/>
    </source>
</evidence>